<keyword evidence="2" id="KW-1185">Reference proteome</keyword>
<comment type="caution">
    <text evidence="1">The sequence shown here is derived from an EMBL/GenBank/DDBJ whole genome shotgun (WGS) entry which is preliminary data.</text>
</comment>
<reference evidence="1 2" key="1">
    <citation type="journal article" date="2022" name="New Phytol.">
        <title>Ecological generalism drives hyperdiversity of secondary metabolite gene clusters in xylarialean endophytes.</title>
        <authorList>
            <person name="Franco M.E.E."/>
            <person name="Wisecaver J.H."/>
            <person name="Arnold A.E."/>
            <person name="Ju Y.M."/>
            <person name="Slot J.C."/>
            <person name="Ahrendt S."/>
            <person name="Moore L.P."/>
            <person name="Eastman K.E."/>
            <person name="Scott K."/>
            <person name="Konkel Z."/>
            <person name="Mondo S.J."/>
            <person name="Kuo A."/>
            <person name="Hayes R.D."/>
            <person name="Haridas S."/>
            <person name="Andreopoulos B."/>
            <person name="Riley R."/>
            <person name="LaButti K."/>
            <person name="Pangilinan J."/>
            <person name="Lipzen A."/>
            <person name="Amirebrahimi M."/>
            <person name="Yan J."/>
            <person name="Adam C."/>
            <person name="Keymanesh K."/>
            <person name="Ng V."/>
            <person name="Louie K."/>
            <person name="Northen T."/>
            <person name="Drula E."/>
            <person name="Henrissat B."/>
            <person name="Hsieh H.M."/>
            <person name="Youens-Clark K."/>
            <person name="Lutzoni F."/>
            <person name="Miadlikowska J."/>
            <person name="Eastwood D.C."/>
            <person name="Hamelin R.C."/>
            <person name="Grigoriev I.V."/>
            <person name="U'Ren J.M."/>
        </authorList>
    </citation>
    <scope>NUCLEOTIDE SEQUENCE [LARGE SCALE GENOMIC DNA]</scope>
    <source>
        <strain evidence="1 2">ER1909</strain>
    </source>
</reference>
<evidence type="ECO:0000313" key="2">
    <source>
        <dbReference type="Proteomes" id="UP001497680"/>
    </source>
</evidence>
<organism evidence="1 2">
    <name type="scientific">Hypoxylon rubiginosum</name>
    <dbReference type="NCBI Taxonomy" id="110542"/>
    <lineage>
        <taxon>Eukaryota</taxon>
        <taxon>Fungi</taxon>
        <taxon>Dikarya</taxon>
        <taxon>Ascomycota</taxon>
        <taxon>Pezizomycotina</taxon>
        <taxon>Sordariomycetes</taxon>
        <taxon>Xylariomycetidae</taxon>
        <taxon>Xylariales</taxon>
        <taxon>Hypoxylaceae</taxon>
        <taxon>Hypoxylon</taxon>
    </lineage>
</organism>
<proteinExistence type="predicted"/>
<dbReference type="EMBL" id="MU394296">
    <property type="protein sequence ID" value="KAI6089387.1"/>
    <property type="molecule type" value="Genomic_DNA"/>
</dbReference>
<accession>A0ACC0D9F7</accession>
<gene>
    <name evidence="1" type="ORF">F4821DRAFT_231892</name>
</gene>
<dbReference type="Proteomes" id="UP001497680">
    <property type="component" value="Unassembled WGS sequence"/>
</dbReference>
<evidence type="ECO:0000313" key="1">
    <source>
        <dbReference type="EMBL" id="KAI6089387.1"/>
    </source>
</evidence>
<name>A0ACC0D9F7_9PEZI</name>
<sequence>MIAASVSGGAVCLRCRLRLLRQSTQPFQASNRNRIFKVRQPSLRCFASESTARFDVEPISEGGHNESFDGQAKTQDKKVRDNKEHGFRRSKGRKRLSGGRVLSEGIEGLGSEILGKPGHVIVMRDQGLFRKKNQLLAPESAQDESVSRPTIDIEALLDNQRRAPTAEEVRENINGLRPKTETTLPERAFRKLQTLLTDGFLSVQLMAYLEYHKKHGSSREIPQANAELVKAADEAPQYDWIRSISPWIPLGDQQSIADGTDPNLYGYVTDSATAKTKLAVRILRECWGLSIAELSAGLGETRVKIRNSEFLLLMRGTQRWVNAMGKIWLGPDEKIEAFRNKKTLRLVTTKTKASVLIRSLDETLKQITTKTFPVQLVTSEPIDEAVLEELGRMTDTHIRISPTYNRLHVTWIEAKTRASRGLEDTREAVLRLLLTALKPKLVSSSLSVMGFIDGREGRFITDTTSKEKLGWKDRMGQWARYMLPLAPEEGASGAANPLRKLPLPVESQTGVMSGRASDFDENKDFLPETQFPAHPVKWAEDVKTATVAHFGYLLHANDPKTPPPSMPRLLNANHPRVFAPVTPHPVHLAKFEMSDKSALLQPKTTVVVHFWPSPISSISPSKPGSSKKKKSHTPQASSTPPAPILELRLATAGGQVTGVESLRAVKKTHVTDVMVPASPIDLRFTQTQYTPLEGAPANLATWQPIADFLKPARLDVASSTTLEVPPHQRFPIPRRLFSIPLASVDSDPHSEVISTLYTFVGLEVHRAVSIPYERCRLTYTSVDGGRGGSRRAEVSLEPASGENGGSHVEIDAGKLQDDFLAACQKLAGIDNLWSNYPTIRKLTSEPKI</sequence>
<protein>
    <submittedName>
        <fullName evidence="1">Mitochondrial inner-membrane-bound regulator-domain-containing protein</fullName>
    </submittedName>
</protein>